<reference evidence="3" key="4">
    <citation type="submission" date="2020-09" db="EMBL/GenBank/DDBJ databases">
        <authorList>
            <person name="Sun Q."/>
            <person name="Ohkuma M."/>
        </authorList>
    </citation>
    <scope>NUCLEOTIDE SEQUENCE</scope>
    <source>
        <strain evidence="3">JCM 31740</strain>
    </source>
</reference>
<dbReference type="Pfam" id="PF01796">
    <property type="entry name" value="OB_ChsH2_C"/>
    <property type="match status" value="1"/>
</dbReference>
<proteinExistence type="predicted"/>
<dbReference type="GeneID" id="69060121"/>
<dbReference type="Proteomes" id="UP000276741">
    <property type="component" value="Chromosome"/>
</dbReference>
<reference evidence="4" key="2">
    <citation type="submission" date="2018-04" db="EMBL/GenBank/DDBJ databases">
        <title>Complete genome sequence of Sulfodiicoccus acidiphilus strain HS-1.</title>
        <authorList>
            <person name="Sakai H.D."/>
            <person name="Kurosawa N."/>
        </authorList>
    </citation>
    <scope>NUCLEOTIDE SEQUENCE [LARGE SCALE GENOMIC DNA]</scope>
    <source>
        <strain evidence="4">HS-1</strain>
    </source>
</reference>
<accession>A0A348B667</accession>
<gene>
    <name evidence="3" type="ORF">GCM10007116_18800</name>
    <name evidence="2" type="ORF">HS1genome_2058</name>
</gene>
<protein>
    <recommendedName>
        <fullName evidence="1">ChsH2 C-terminal OB-fold domain-containing protein</fullName>
    </recommendedName>
</protein>
<dbReference type="AlphaFoldDB" id="A0A348B667"/>
<dbReference type="EMBL" id="AP018553">
    <property type="protein sequence ID" value="BBD73669.1"/>
    <property type="molecule type" value="Genomic_DNA"/>
</dbReference>
<keyword evidence="4" id="KW-1185">Reference proteome</keyword>
<feature type="domain" description="ChsH2 C-terminal OB-fold" evidence="1">
    <location>
        <begin position="1"/>
        <end position="46"/>
    </location>
</feature>
<dbReference type="Proteomes" id="UP000616143">
    <property type="component" value="Unassembled WGS sequence"/>
</dbReference>
<sequence length="50" mass="5574">MSEKGKVLTYLVVKAKPQGYNSLLDYTVAIARTEDVDLMCWLLGDPKVEA</sequence>
<evidence type="ECO:0000259" key="1">
    <source>
        <dbReference type="Pfam" id="PF01796"/>
    </source>
</evidence>
<evidence type="ECO:0000313" key="3">
    <source>
        <dbReference type="EMBL" id="GGU01943.1"/>
    </source>
</evidence>
<dbReference type="RefSeq" id="WP_229768260.1">
    <property type="nucleotide sequence ID" value="NZ_AP018553.1"/>
</dbReference>
<dbReference type="InterPro" id="IPR002878">
    <property type="entry name" value="ChsH2_C"/>
</dbReference>
<dbReference type="KEGG" id="sacd:HS1genome_2058"/>
<evidence type="ECO:0000313" key="2">
    <source>
        <dbReference type="EMBL" id="BBD73669.1"/>
    </source>
</evidence>
<name>A0A348B667_9CREN</name>
<dbReference type="EMBL" id="BMQS01000021">
    <property type="protein sequence ID" value="GGU01943.1"/>
    <property type="molecule type" value="Genomic_DNA"/>
</dbReference>
<organism evidence="2 4">
    <name type="scientific">Sulfodiicoccus acidiphilus</name>
    <dbReference type="NCBI Taxonomy" id="1670455"/>
    <lineage>
        <taxon>Archaea</taxon>
        <taxon>Thermoproteota</taxon>
        <taxon>Thermoprotei</taxon>
        <taxon>Sulfolobales</taxon>
        <taxon>Sulfolobaceae</taxon>
        <taxon>Sulfodiicoccus</taxon>
    </lineage>
</organism>
<reference evidence="2" key="3">
    <citation type="journal article" date="2019" name="BMC Res. Notes">
        <title>Complete genome sequence of the Sulfodiicoccus acidiphilus strain HS-1T, the first crenarchaeon that lacks polB3, isolated from an acidic hot spring in Ohwaku-dani, Hakone, Japan.</title>
        <authorList>
            <person name="Sakai H.D."/>
            <person name="Kurosawa N."/>
        </authorList>
    </citation>
    <scope>NUCLEOTIDE SEQUENCE</scope>
    <source>
        <strain evidence="2">HS-1</strain>
    </source>
</reference>
<evidence type="ECO:0000313" key="4">
    <source>
        <dbReference type="Proteomes" id="UP000276741"/>
    </source>
</evidence>
<reference evidence="3" key="1">
    <citation type="journal article" date="2014" name="Int. J. Syst. Evol. Microbiol.">
        <title>Complete genome sequence of Corynebacterium casei LMG S-19264T (=DSM 44701T), isolated from a smear-ripened cheese.</title>
        <authorList>
            <consortium name="US DOE Joint Genome Institute (JGI-PGF)"/>
            <person name="Walter F."/>
            <person name="Albersmeier A."/>
            <person name="Kalinowski J."/>
            <person name="Ruckert C."/>
        </authorList>
    </citation>
    <scope>NUCLEOTIDE SEQUENCE</scope>
    <source>
        <strain evidence="3">JCM 31740</strain>
    </source>
</reference>